<evidence type="ECO:0000313" key="5">
    <source>
        <dbReference type="EMBL" id="CAF4007304.1"/>
    </source>
</evidence>
<keyword evidence="1" id="KW-0472">Membrane</keyword>
<accession>A0A815V4L2</accession>
<dbReference type="AlphaFoldDB" id="A0A815V4L2"/>
<dbReference type="EMBL" id="CAJOBH010006420">
    <property type="protein sequence ID" value="CAF4055692.1"/>
    <property type="molecule type" value="Genomic_DNA"/>
</dbReference>
<keyword evidence="1" id="KW-1133">Transmembrane helix</keyword>
<feature type="domain" description="Transferrin-like" evidence="2">
    <location>
        <begin position="170"/>
        <end position="187"/>
    </location>
</feature>
<evidence type="ECO:0000313" key="3">
    <source>
        <dbReference type="EMBL" id="CAF1329779.1"/>
    </source>
</evidence>
<dbReference type="PROSITE" id="PS51408">
    <property type="entry name" value="TRANSFERRIN_LIKE_4"/>
    <property type="match status" value="1"/>
</dbReference>
<dbReference type="EMBL" id="CAJNOV010008664">
    <property type="protein sequence ID" value="CAF1329779.1"/>
    <property type="molecule type" value="Genomic_DNA"/>
</dbReference>
<feature type="transmembrane region" description="Helical" evidence="1">
    <location>
        <begin position="7"/>
        <end position="31"/>
    </location>
</feature>
<proteinExistence type="predicted"/>
<reference evidence="4" key="1">
    <citation type="submission" date="2021-02" db="EMBL/GenBank/DDBJ databases">
        <authorList>
            <person name="Nowell W R."/>
        </authorList>
    </citation>
    <scope>NUCLEOTIDE SEQUENCE</scope>
</reference>
<dbReference type="EMBL" id="CAJOBJ010004653">
    <property type="protein sequence ID" value="CAF4007304.1"/>
    <property type="molecule type" value="Genomic_DNA"/>
</dbReference>
<protein>
    <recommendedName>
        <fullName evidence="2">Transferrin-like domain-containing protein</fullName>
    </recommendedName>
</protein>
<evidence type="ECO:0000313" key="7">
    <source>
        <dbReference type="Proteomes" id="UP000663834"/>
    </source>
</evidence>
<dbReference type="Proteomes" id="UP000681967">
    <property type="component" value="Unassembled WGS sequence"/>
</dbReference>
<dbReference type="Proteomes" id="UP000681720">
    <property type="component" value="Unassembled WGS sequence"/>
</dbReference>
<evidence type="ECO:0000313" key="6">
    <source>
        <dbReference type="EMBL" id="CAF4055692.1"/>
    </source>
</evidence>
<keyword evidence="1" id="KW-0812">Transmembrane</keyword>
<dbReference type="Proteomes" id="UP000663834">
    <property type="component" value="Unassembled WGS sequence"/>
</dbReference>
<comment type="caution">
    <text evidence="4">The sequence shown here is derived from an EMBL/GenBank/DDBJ whole genome shotgun (WGS) entry which is preliminary data.</text>
</comment>
<gene>
    <name evidence="6" type="ORF">BYL167_LOCUS16674</name>
    <name evidence="3" type="ORF">CJN711_LOCUS18363</name>
    <name evidence="5" type="ORF">GIL414_LOCUS12104</name>
    <name evidence="4" type="ORF">KQP761_LOCUS15818</name>
</gene>
<dbReference type="EMBL" id="CAJNOW010007809">
    <property type="protein sequence ID" value="CAF1523092.1"/>
    <property type="molecule type" value="Genomic_DNA"/>
</dbReference>
<evidence type="ECO:0000256" key="1">
    <source>
        <dbReference type="SAM" id="Phobius"/>
    </source>
</evidence>
<organism evidence="4 7">
    <name type="scientific">Rotaria magnacalcarata</name>
    <dbReference type="NCBI Taxonomy" id="392030"/>
    <lineage>
        <taxon>Eukaryota</taxon>
        <taxon>Metazoa</taxon>
        <taxon>Spiralia</taxon>
        <taxon>Gnathifera</taxon>
        <taxon>Rotifera</taxon>
        <taxon>Eurotatoria</taxon>
        <taxon>Bdelloidea</taxon>
        <taxon>Philodinida</taxon>
        <taxon>Philodinidae</taxon>
        <taxon>Rotaria</taxon>
    </lineage>
</organism>
<evidence type="ECO:0000259" key="2">
    <source>
        <dbReference type="PROSITE" id="PS51408"/>
    </source>
</evidence>
<evidence type="ECO:0000313" key="4">
    <source>
        <dbReference type="EMBL" id="CAF1523092.1"/>
    </source>
</evidence>
<dbReference type="Proteomes" id="UP000663855">
    <property type="component" value="Unassembled WGS sequence"/>
</dbReference>
<name>A0A815V4L2_9BILA</name>
<dbReference type="InterPro" id="IPR001156">
    <property type="entry name" value="Transferrin-like_dom"/>
</dbReference>
<sequence length="187" mass="20623">MQPLKTFACWPFIILSSIAVIVILSLISLYLPSQGADIPQLNNDGRYIQLKFTITMRPTTTQTLINYDSLGSQMTKTLDLLSGTFRVLSAAVEPNTRRKRRLGTQQSCHGSATLNLLIYMGIFPKTVCSTAHCHQKFVDTIRTSILKKFGSSSATLLIELSVGQLVSTPVQICSVNEIAARKCRNLS</sequence>